<dbReference type="SUPFAM" id="SSF52540">
    <property type="entry name" value="P-loop containing nucleoside triphosphate hydrolases"/>
    <property type="match status" value="2"/>
</dbReference>
<feature type="binding site" evidence="12">
    <location>
        <begin position="103"/>
        <end position="107"/>
    </location>
    <ligand>
        <name>ATP</name>
        <dbReference type="ChEBI" id="CHEBI:30616"/>
    </ligand>
</feature>
<keyword evidence="8 12" id="KW-0653">Protein transport</keyword>
<evidence type="ECO:0000256" key="8">
    <source>
        <dbReference type="ARBA" id="ARBA00022927"/>
    </source>
</evidence>
<dbReference type="Gene3D" id="3.40.50.300">
    <property type="entry name" value="P-loop containing nucleotide triphosphate hydrolases"/>
    <property type="match status" value="2"/>
</dbReference>
<dbReference type="SMART" id="SM00957">
    <property type="entry name" value="SecA_DEAD"/>
    <property type="match status" value="1"/>
</dbReference>
<dbReference type="InterPro" id="IPR022490">
    <property type="entry name" value="SecA2"/>
</dbReference>
<dbReference type="GO" id="GO:0006605">
    <property type="term" value="P:protein targeting"/>
    <property type="evidence" value="ECO:0007669"/>
    <property type="project" value="UniProtKB-UniRule"/>
</dbReference>
<keyword evidence="5 12" id="KW-0963">Cytoplasm</keyword>
<evidence type="ECO:0000259" key="13">
    <source>
        <dbReference type="PROSITE" id="PS51192"/>
    </source>
</evidence>
<evidence type="ECO:0000256" key="11">
    <source>
        <dbReference type="ARBA" id="ARBA00023136"/>
    </source>
</evidence>
<dbReference type="CDD" id="cd18803">
    <property type="entry name" value="SF2_C_secA"/>
    <property type="match status" value="1"/>
</dbReference>
<dbReference type="PRINTS" id="PR00906">
    <property type="entry name" value="SECA"/>
</dbReference>
<dbReference type="Pfam" id="PF07516">
    <property type="entry name" value="SecA_SW"/>
    <property type="match status" value="1"/>
</dbReference>
<feature type="domain" description="Helicase ATP-binding" evidence="13">
    <location>
        <begin position="87"/>
        <end position="251"/>
    </location>
</feature>
<evidence type="ECO:0000256" key="4">
    <source>
        <dbReference type="ARBA" id="ARBA00022475"/>
    </source>
</evidence>
<keyword evidence="10 12" id="KW-0811">Translocation</keyword>
<dbReference type="InterPro" id="IPR036670">
    <property type="entry name" value="SecA_X-link_sf"/>
</dbReference>
<keyword evidence="3 12" id="KW-0813">Transport</keyword>
<keyword evidence="7 12" id="KW-0067">ATP-binding</keyword>
<dbReference type="EMBL" id="CACRUC010000014">
    <property type="protein sequence ID" value="VYT79688.1"/>
    <property type="molecule type" value="Genomic_DNA"/>
</dbReference>
<feature type="domain" description="SecA family profile" evidence="15">
    <location>
        <begin position="1"/>
        <end position="574"/>
    </location>
</feature>
<keyword evidence="4 12" id="KW-1003">Cell membrane</keyword>
<protein>
    <recommendedName>
        <fullName evidence="12">Protein translocase subunit SecA</fullName>
        <ecNumber evidence="12">7.4.2.8</ecNumber>
    </recommendedName>
</protein>
<accession>A0A6N2ZP58</accession>
<dbReference type="InterPro" id="IPR014018">
    <property type="entry name" value="SecA_motor_DEAD"/>
</dbReference>
<dbReference type="NCBIfam" id="NF006630">
    <property type="entry name" value="PRK09200.1"/>
    <property type="match status" value="1"/>
</dbReference>
<evidence type="ECO:0000313" key="16">
    <source>
        <dbReference type="EMBL" id="VYT79688.1"/>
    </source>
</evidence>
<dbReference type="PROSITE" id="PS51194">
    <property type="entry name" value="HELICASE_CTER"/>
    <property type="match status" value="1"/>
</dbReference>
<dbReference type="GO" id="GO:0043952">
    <property type="term" value="P:protein transport by the Sec complex"/>
    <property type="evidence" value="ECO:0007669"/>
    <property type="project" value="TreeGrafter"/>
</dbReference>
<dbReference type="SMART" id="SM00958">
    <property type="entry name" value="SecA_PP_bind"/>
    <property type="match status" value="1"/>
</dbReference>
<dbReference type="RefSeq" id="WP_156671713.1">
    <property type="nucleotide sequence ID" value="NZ_CACRUC010000014.1"/>
</dbReference>
<evidence type="ECO:0000256" key="5">
    <source>
        <dbReference type="ARBA" id="ARBA00022490"/>
    </source>
</evidence>
<dbReference type="GO" id="GO:0005829">
    <property type="term" value="C:cytosol"/>
    <property type="evidence" value="ECO:0007669"/>
    <property type="project" value="TreeGrafter"/>
</dbReference>
<sequence length="798" mass="91557">MEKIKQKKSFINTIKLRRLRKKLAKINALEESMSRLSDEELKNKTEEFKNRLRTGETLEDILIEAFAAIREADRRILGMFPFNVQVLGALALHEGTIVEMKTGEGKTLTATLPLYLNALEGKGTILVTTNDYLARRDAIDMGEVYRFMGLTVGVGVFDDDEEVDSNRKKKIYSSDILYTTSTALGFDYLIDNLAGNVEDKFLRSFNYVIVDEADAVLLDSAQTPLIIAGSPRVQSNLYDTADQFIRTLRKEQEFKFLKDEKIIFLTDEGIRYAEKYFNISNLYGEEYFELNRHINLALRAHYLFKKDIDYVVTDDAVELLDNRTGRILEGTRLQSGIHQAIETKEKVKKSKDSRAIASVTYQSLFNMFPKLSGMTGTGKIAENELISTYGVSVVVLPTNTPIQRLDYSDKIYTTLPEKLFATLEFVKELYEKQQPILLISGTVDIAEIYSRMLLQEGIPHNVLTAKNIAKEALIIAEAGQKGAVTVATSLAGRGTDIKLGKGVAELGGLAVIGTERMPNSRIDWQLRGRAGRQGDPGLSQFFVSLEDDLIMNHSNKRLKKYFEKQNRIDRRNYGKPLLSKHFSKIVARAQQKSEDKSESARQNTIKFDESLKSQRKKIYHLRDQLIYGEVKLRDRLDELISEYIEMYIENNRHSGLNQNDFKRFILENFTYQLRSLPTSLDLNNSKQVKDYLFYLYQLEMERKSKQLKTDSKVEEFIRLSILRAIDECWIQQVDHLQQLKTFVSMRQIAQRDSISEYLRESLESYEEMGKEVKHAIVKNVMLSTIEGKIDDGLSIYFV</sequence>
<comment type="function">
    <text evidence="12">Part of the Sec protein translocase complex. Interacts with the SecYEG preprotein conducting channel. Has a central role in coupling the hydrolysis of ATP to the transfer of proteins into and across the cell membrane, serving as an ATP-driven molecular motor driving the stepwise translocation of polypeptide chains across the membrane.</text>
</comment>
<comment type="subcellular location">
    <subcellularLocation>
        <location evidence="12">Cell membrane</location>
        <topology evidence="12">Peripheral membrane protein</topology>
        <orientation evidence="12">Cytoplasmic side</orientation>
    </subcellularLocation>
    <subcellularLocation>
        <location evidence="12">Cytoplasm</location>
    </subcellularLocation>
    <subcellularLocation>
        <location evidence="1">Membrane</location>
        <topology evidence="1">Peripheral membrane protein</topology>
    </subcellularLocation>
    <text evidence="12">Distribution is 50-50.</text>
</comment>
<evidence type="ECO:0000259" key="15">
    <source>
        <dbReference type="PROSITE" id="PS51196"/>
    </source>
</evidence>
<reference evidence="16" key="1">
    <citation type="submission" date="2019-11" db="EMBL/GenBank/DDBJ databases">
        <authorList>
            <person name="Feng L."/>
        </authorList>
    </citation>
    <scope>NUCLEOTIDE SEQUENCE</scope>
    <source>
        <strain evidence="16">SparasanguinisLFYP13</strain>
    </source>
</reference>
<proteinExistence type="inferred from homology"/>
<evidence type="ECO:0000256" key="6">
    <source>
        <dbReference type="ARBA" id="ARBA00022741"/>
    </source>
</evidence>
<name>A0A6N2ZP58_STRPA</name>
<dbReference type="PROSITE" id="PS51196">
    <property type="entry name" value="SECA_MOTOR_DEAD"/>
    <property type="match status" value="1"/>
</dbReference>
<dbReference type="PANTHER" id="PTHR30612">
    <property type="entry name" value="SECA INNER MEMBRANE COMPONENT OF SEC PROTEIN SECRETION SYSTEM"/>
    <property type="match status" value="1"/>
</dbReference>
<comment type="catalytic activity">
    <reaction evidence="12">
        <text>ATP + H2O + cellular proteinSide 1 = ADP + phosphate + cellular proteinSide 2.</text>
        <dbReference type="EC" id="7.4.2.8"/>
    </reaction>
</comment>
<evidence type="ECO:0000256" key="7">
    <source>
        <dbReference type="ARBA" id="ARBA00022840"/>
    </source>
</evidence>
<dbReference type="HAMAP" id="MF_01382">
    <property type="entry name" value="SecA"/>
    <property type="match status" value="1"/>
</dbReference>
<dbReference type="GO" id="GO:0005886">
    <property type="term" value="C:plasma membrane"/>
    <property type="evidence" value="ECO:0007669"/>
    <property type="project" value="UniProtKB-SubCell"/>
</dbReference>
<keyword evidence="11 12" id="KW-0472">Membrane</keyword>
<evidence type="ECO:0000256" key="9">
    <source>
        <dbReference type="ARBA" id="ARBA00022967"/>
    </source>
</evidence>
<dbReference type="Pfam" id="PF21090">
    <property type="entry name" value="P-loop_SecA"/>
    <property type="match status" value="2"/>
</dbReference>
<comment type="similarity">
    <text evidence="2 12">Belongs to the SecA family.</text>
</comment>
<evidence type="ECO:0000256" key="1">
    <source>
        <dbReference type="ARBA" id="ARBA00004170"/>
    </source>
</evidence>
<dbReference type="InterPro" id="IPR000185">
    <property type="entry name" value="SecA"/>
</dbReference>
<feature type="binding site" evidence="12">
    <location>
        <position position="85"/>
    </location>
    <ligand>
        <name>ATP</name>
        <dbReference type="ChEBI" id="CHEBI:30616"/>
    </ligand>
</feature>
<dbReference type="CDD" id="cd17928">
    <property type="entry name" value="DEXDc_SecA"/>
    <property type="match status" value="1"/>
</dbReference>
<evidence type="ECO:0000256" key="2">
    <source>
        <dbReference type="ARBA" id="ARBA00007650"/>
    </source>
</evidence>
<dbReference type="PROSITE" id="PS51192">
    <property type="entry name" value="HELICASE_ATP_BIND_1"/>
    <property type="match status" value="1"/>
</dbReference>
<dbReference type="Gene3D" id="1.10.3060.10">
    <property type="entry name" value="Helical scaffold and wing domains of SecA"/>
    <property type="match status" value="1"/>
</dbReference>
<dbReference type="InterPro" id="IPR036266">
    <property type="entry name" value="SecA_Wing/Scaffold_sf"/>
</dbReference>
<dbReference type="GO" id="GO:0031522">
    <property type="term" value="C:cell envelope Sec protein transport complex"/>
    <property type="evidence" value="ECO:0007669"/>
    <property type="project" value="TreeGrafter"/>
</dbReference>
<feature type="domain" description="Helicase C-terminal" evidence="14">
    <location>
        <begin position="425"/>
        <end position="583"/>
    </location>
</feature>
<dbReference type="InterPro" id="IPR001650">
    <property type="entry name" value="Helicase_C-like"/>
</dbReference>
<dbReference type="Pfam" id="PF01043">
    <property type="entry name" value="SecA_PP_bind"/>
    <property type="match status" value="1"/>
</dbReference>
<gene>
    <name evidence="12" type="primary">secA</name>
    <name evidence="16" type="ORF">SPLFYP13_00164</name>
</gene>
<dbReference type="InterPro" id="IPR011115">
    <property type="entry name" value="SecA_DEAD"/>
</dbReference>
<dbReference type="InterPro" id="IPR014001">
    <property type="entry name" value="Helicase_ATP-bd"/>
</dbReference>
<dbReference type="FunFam" id="3.40.50.300:FF:000429">
    <property type="entry name" value="Preprotein translocase subunit SecA"/>
    <property type="match status" value="1"/>
</dbReference>
<dbReference type="GO" id="GO:0065002">
    <property type="term" value="P:intracellular protein transmembrane transport"/>
    <property type="evidence" value="ECO:0007669"/>
    <property type="project" value="UniProtKB-UniRule"/>
</dbReference>
<dbReference type="InterPro" id="IPR027417">
    <property type="entry name" value="P-loop_NTPase"/>
</dbReference>
<evidence type="ECO:0000256" key="3">
    <source>
        <dbReference type="ARBA" id="ARBA00022448"/>
    </source>
</evidence>
<dbReference type="InterPro" id="IPR011116">
    <property type="entry name" value="SecA_Wing/Scaffold"/>
</dbReference>
<keyword evidence="6 12" id="KW-0547">Nucleotide-binding</keyword>
<comment type="subunit">
    <text evidence="12">Monomer and homodimer. Part of the essential Sec protein translocation apparatus which comprises SecA, SecYEG and auxiliary proteins SecDF. Other proteins may also be involved.</text>
</comment>
<dbReference type="GO" id="GO:0008564">
    <property type="term" value="F:protein-exporting ATPase activity"/>
    <property type="evidence" value="ECO:0007669"/>
    <property type="project" value="UniProtKB-EC"/>
</dbReference>
<feature type="binding site" evidence="12">
    <location>
        <position position="496"/>
    </location>
    <ligand>
        <name>ATP</name>
        <dbReference type="ChEBI" id="CHEBI:30616"/>
    </ligand>
</feature>
<keyword evidence="9 12" id="KW-1278">Translocase</keyword>
<dbReference type="Pfam" id="PF07517">
    <property type="entry name" value="SecA_DEAD"/>
    <property type="match status" value="1"/>
</dbReference>
<dbReference type="GO" id="GO:0005524">
    <property type="term" value="F:ATP binding"/>
    <property type="evidence" value="ECO:0007669"/>
    <property type="project" value="UniProtKB-UniRule"/>
</dbReference>
<dbReference type="GO" id="GO:0017038">
    <property type="term" value="P:protein import"/>
    <property type="evidence" value="ECO:0007669"/>
    <property type="project" value="InterPro"/>
</dbReference>
<organism evidence="16">
    <name type="scientific">Streptococcus parasanguinis</name>
    <dbReference type="NCBI Taxonomy" id="1318"/>
    <lineage>
        <taxon>Bacteria</taxon>
        <taxon>Bacillati</taxon>
        <taxon>Bacillota</taxon>
        <taxon>Bacilli</taxon>
        <taxon>Lactobacillales</taxon>
        <taxon>Streptococcaceae</taxon>
        <taxon>Streptococcus</taxon>
    </lineage>
</organism>
<dbReference type="EC" id="7.4.2.8" evidence="12"/>
<dbReference type="PANTHER" id="PTHR30612:SF0">
    <property type="entry name" value="CHLOROPLAST PROTEIN-TRANSPORTING ATPASE"/>
    <property type="match status" value="1"/>
</dbReference>
<dbReference type="SUPFAM" id="SSF81886">
    <property type="entry name" value="Helical scaffold and wing domains of SecA"/>
    <property type="match status" value="1"/>
</dbReference>
<dbReference type="SUPFAM" id="SSF81767">
    <property type="entry name" value="Pre-protein crosslinking domain of SecA"/>
    <property type="match status" value="1"/>
</dbReference>
<dbReference type="AlphaFoldDB" id="A0A6N2ZP58"/>
<dbReference type="NCBIfam" id="TIGR03714">
    <property type="entry name" value="secA2"/>
    <property type="match status" value="1"/>
</dbReference>
<dbReference type="InterPro" id="IPR044722">
    <property type="entry name" value="SecA_SF2_C"/>
</dbReference>
<evidence type="ECO:0000259" key="14">
    <source>
        <dbReference type="PROSITE" id="PS51194"/>
    </source>
</evidence>
<evidence type="ECO:0000256" key="10">
    <source>
        <dbReference type="ARBA" id="ARBA00023010"/>
    </source>
</evidence>
<dbReference type="InterPro" id="IPR011130">
    <property type="entry name" value="SecA_preprotein_X-link_dom"/>
</dbReference>
<evidence type="ECO:0000256" key="12">
    <source>
        <dbReference type="HAMAP-Rule" id="MF_01382"/>
    </source>
</evidence>
<dbReference type="Gene3D" id="3.90.1440.10">
    <property type="entry name" value="SecA, preprotein cross-linking domain"/>
    <property type="match status" value="1"/>
</dbReference>